<dbReference type="Pfam" id="PF17973">
    <property type="entry name" value="bMG10"/>
    <property type="match status" value="1"/>
</dbReference>
<organism evidence="5 6">
    <name type="scientific">Fibrivirga algicola</name>
    <dbReference type="NCBI Taxonomy" id="2950420"/>
    <lineage>
        <taxon>Bacteria</taxon>
        <taxon>Pseudomonadati</taxon>
        <taxon>Bacteroidota</taxon>
        <taxon>Cytophagia</taxon>
        <taxon>Cytophagales</taxon>
        <taxon>Spirosomataceae</taxon>
        <taxon>Fibrivirga</taxon>
    </lineage>
</organism>
<sequence>MARGLPQSALVIADRVYTEAKRTGNDPQLLKAAMRRVVYRTNGAKDEETYLTLLSSLKTDIDATTGPTRAVLQSVMADVYWQYFQQNRYKFYNRTATAPDEPTAQSATTDALDPRTWDARRLQQTVTELYTASTQEATNLQQVPVAAYDAVISKGNEAGLALRPTLFDVLAHRAIDFFTQAQSDVIKPIQAFTVNNPAYLGRPEAFATMALPATDPLSGAYQSLRLYQQLLAFHRNDAGGVAYAANDIERLALMKRLGTLPNEDDLYRQTLTQQIAATRGKPAEAEYMLALIQHLAETGEVRPLPRGRFQATDQETPDPSPADTTRRWDRKRAADLARDLIARFPNTISAQSAASLLANLLQPALGVEVEEATEPGKPFRARVTYQNTKTLYYKVLRLSATEARALTRFDNYRNDPKYDKWFAAVQNHPVVAEEEVTLPDDGDLRNHSVEIAMKALPLGHYVLLVSNEGKWATPSAKTAEIVSLGTFAVSNLSYVTVGGNMEYTGTRTFYVTHRMTGQPLAGVSAQLFVQDSQSDALSVAGTYKTDAKGKLTIAITTDRSAFLRLTIGNDVLDTDSFYGYPNFRNPEAPTDNRYSVVFTDRAIYRPGQTVYWKVLQYSGKDNEFAVVPNAPMVVRLTDVNGEEVTKAEVKTNDFGTASGTFTAPVGRLTGQMTIATANGQATIRVEEYKRPTFTVVADSLKQAVVLGQNVPVKAIAKTLAGAVVDGAAVSYRVTRTYYRPYWGWHWWRPIRPTSEQEIANGTAKTNAEGVVNFSFLAQPDLSIAASEKPQFTFTITIDVTDVSGETRSTTQTLRIGYTALTAELVLPSPVLTTEPKPYVVRLLNASGNKVGIKSGSVAISRITPPRPGLRSRLWARTDRNLLTREAYVAQFPLDIYANEDDPTTWPKTPVRSTSPTSVSLAGLASGMYVADINAIDSTGVSVQQAVFFEVIDPGKPTAPIRAGAFVQVQKATAQPGEEAIFWVGTSTASATRPDAVLMAVEERGKIVREEWLTVTGQPIRVTLPVQEKHRGNFVVHFATVQNGRLLSQSETITVPFTNKELTVETETFRDKLKPGQPEQWTVRISGPKQDKVLAELAATLYDASLDAFARLEWPTSFYSVNYTNSGYWQSQAFGTMITQQYWNRSMPALVRSTLQQRMVPRLTWGPYNYDQYRGRFTLNLSTLTIHVKRDKGVLTGRAFMGDIEAPAPGVNVVVKGTKQGTVTDAAGNFTIQMEKPTKKVALLVAFVGYKPATIELADKQSITTVLQANDQLLYESVVVGYGTQNRRDMTSSVNIRGAAPMAMAKMAAAAPDVADASAVQVEQPNVPTKVPVATPPLIRKNFNETAFFFPQLQTDKQGRVVLNFTMPEALTRWRLVTFAHTKTMQTGMMEREIVTQKELMVTTNVPRFLRENDTLRLTARIDNLSGKPLTGTSQLNITDAITGESLNAKMGLAVMNQTISVKAGQSTLAAWTLVVPQDLPPVAFRVTATAGTFTDGEERVVPVLPNRTLVTDVQPFWINGGDKDRTFRLGPLVDHNPELPLNTERLTVEVTSNPAWYALQSLPYLMEYSYDCAEQVFSKMYANSLGAHILASRPQFRQVVDVWKQTPPRSPLASNEELKAVMLENTPWLADAKSEADRTAKLGQFFDQSRLAAEQRRAIDKLRQLQDASGALTWFSGMRPNLSMTLHVLAGLGHLQKLGVAFDPGVRSDVATLQAGLIRYADAEIVRQIAEQKRRAAEQKTTPGTPYWAAHYLYARSFYLGTNAVAKEVETYLLPVLTTGWQQSSLQSQALAATTLHRFKKVSEAHAILQSVTERSKVSEELGMYWPENTSGTYWYQTPIETQAYLIEAYDEICRTESVTPTATAGQLDCFAWLRTMPQHKNLVGSGPFIDKMRQWLVQQKRTQSWPSTKATTEAVYALLLRGSDWLDTKATMTVLIGGKDIAPRVTKTETLTDYQKVTFAPSEVTTAMGVVTVSKPAKTGPGWGAAYWQHFEPLDAIAGNGTNLTLRKTLFRQRNTDAGPVLEAITPKTILKPGDLLKVRMVLTADRNMEYVHLKDGRASGFEPVAALSGTKYQNGLSYYEAPRDASTDFFIEYLPTGTHVFEYALRVVHTGDFGAGLATVQCFYAPEFAAHSTGGRVQVR</sequence>
<evidence type="ECO:0000313" key="6">
    <source>
        <dbReference type="Proteomes" id="UP000606008"/>
    </source>
</evidence>
<feature type="region of interest" description="Disordered" evidence="2">
    <location>
        <begin position="305"/>
        <end position="327"/>
    </location>
</feature>
<dbReference type="InterPro" id="IPR008930">
    <property type="entry name" value="Terpenoid_cyclase/PrenylTrfase"/>
</dbReference>
<keyword evidence="6" id="KW-1185">Reference proteome</keyword>
<gene>
    <name evidence="5" type="ORF">F7231_15505</name>
</gene>
<dbReference type="SMART" id="SM01360">
    <property type="entry name" value="A2M"/>
    <property type="match status" value="1"/>
</dbReference>
<dbReference type="Gene3D" id="2.60.40.1930">
    <property type="match status" value="1"/>
</dbReference>
<evidence type="ECO:0000259" key="4">
    <source>
        <dbReference type="SMART" id="SM01360"/>
    </source>
</evidence>
<dbReference type="SUPFAM" id="SSF48239">
    <property type="entry name" value="Terpenoid cyclases/Protein prenyltransferases"/>
    <property type="match status" value="1"/>
</dbReference>
<evidence type="ECO:0000256" key="1">
    <source>
        <dbReference type="ARBA" id="ARBA00010556"/>
    </source>
</evidence>
<dbReference type="Pfam" id="PF13715">
    <property type="entry name" value="CarbopepD_reg_2"/>
    <property type="match status" value="1"/>
</dbReference>
<dbReference type="InterPro" id="IPR008969">
    <property type="entry name" value="CarboxyPept-like_regulatory"/>
</dbReference>
<dbReference type="InterPro" id="IPR041246">
    <property type="entry name" value="Bact_MG10"/>
</dbReference>
<dbReference type="SMART" id="SM01359">
    <property type="entry name" value="A2M_N_2"/>
    <property type="match status" value="1"/>
</dbReference>
<protein>
    <submittedName>
        <fullName evidence="5">Alpha-2-macroglobulin</fullName>
    </submittedName>
</protein>
<accession>A0ABX0QKA9</accession>
<comment type="similarity">
    <text evidence="1">Belongs to the protease inhibitor I39 (alpha-2-macroglobulin) family. Bacterial alpha-2-macroglobulin subfamily.</text>
</comment>
<dbReference type="SUPFAM" id="SSF49464">
    <property type="entry name" value="Carboxypeptidase regulatory domain-like"/>
    <property type="match status" value="1"/>
</dbReference>
<reference evidence="6" key="2">
    <citation type="submission" date="2023-07" db="EMBL/GenBank/DDBJ databases">
        <authorList>
            <person name="Jung D.-H."/>
        </authorList>
    </citation>
    <scope>NUCLEOTIDE SEQUENCE [LARGE SCALE GENOMIC DNA]</scope>
    <source>
        <strain evidence="6">JA-25</strain>
    </source>
</reference>
<name>A0ABX0QKA9_9BACT</name>
<dbReference type="InterPro" id="IPR001599">
    <property type="entry name" value="Macroglobln_a2"/>
</dbReference>
<feature type="domain" description="Alpha-2-macroglobulin" evidence="4">
    <location>
        <begin position="1345"/>
        <end position="1435"/>
    </location>
</feature>
<reference evidence="6" key="1">
    <citation type="submission" date="2019-09" db="EMBL/GenBank/DDBJ databases">
        <authorList>
            <person name="Jung D.-H."/>
        </authorList>
    </citation>
    <scope>NUCLEOTIDE SEQUENCE [LARGE SCALE GENOMIC DNA]</scope>
    <source>
        <strain evidence="6">JA-25</strain>
    </source>
</reference>
<dbReference type="Proteomes" id="UP000606008">
    <property type="component" value="Unassembled WGS sequence"/>
</dbReference>
<dbReference type="Gene3D" id="1.50.10.20">
    <property type="match status" value="1"/>
</dbReference>
<comment type="caution">
    <text evidence="5">The sequence shown here is derived from an EMBL/GenBank/DDBJ whole genome shotgun (WGS) entry which is preliminary data.</text>
</comment>
<dbReference type="EMBL" id="WAEL01000005">
    <property type="protein sequence ID" value="NID11580.1"/>
    <property type="molecule type" value="Genomic_DNA"/>
</dbReference>
<dbReference type="Pfam" id="PF01835">
    <property type="entry name" value="MG2"/>
    <property type="match status" value="1"/>
</dbReference>
<evidence type="ECO:0000256" key="2">
    <source>
        <dbReference type="SAM" id="MobiDB-lite"/>
    </source>
</evidence>
<evidence type="ECO:0000259" key="3">
    <source>
        <dbReference type="SMART" id="SM01359"/>
    </source>
</evidence>
<dbReference type="PANTHER" id="PTHR40094">
    <property type="entry name" value="ALPHA-2-MACROGLOBULIN HOMOLOG"/>
    <property type="match status" value="1"/>
</dbReference>
<dbReference type="Pfam" id="PF00207">
    <property type="entry name" value="A2M"/>
    <property type="match status" value="1"/>
</dbReference>
<evidence type="ECO:0000313" key="5">
    <source>
        <dbReference type="EMBL" id="NID11580.1"/>
    </source>
</evidence>
<dbReference type="PANTHER" id="PTHR40094:SF1">
    <property type="entry name" value="UBIQUITIN DOMAIN-CONTAINING PROTEIN"/>
    <property type="match status" value="1"/>
</dbReference>
<proteinExistence type="inferred from homology"/>
<feature type="domain" description="Alpha-2-macroglobulin bait region" evidence="3">
    <location>
        <begin position="964"/>
        <end position="1108"/>
    </location>
</feature>
<dbReference type="InterPro" id="IPR051802">
    <property type="entry name" value="YfhM-like"/>
</dbReference>
<dbReference type="InterPro" id="IPR002890">
    <property type="entry name" value="MG2"/>
</dbReference>
<dbReference type="InterPro" id="IPR011625">
    <property type="entry name" value="A2M_N_BRD"/>
</dbReference>